<dbReference type="InterPro" id="IPR009057">
    <property type="entry name" value="Homeodomain-like_sf"/>
</dbReference>
<gene>
    <name evidence="4" type="ORF">GCM10023205_37110</name>
</gene>
<sequence>MPRDGSTTRERLIAAAEQVFAEQGVEQASLVDIHKLAGQANKSALHYHFGSREDLLRAVLARHVARVSPVRRGYVDAMTARQADGTEPTVAELLTALVQPLADQMHTESGRYCVRIAGHMRTIGGGFRRHGAFFQDAPEELPWIYDRLADRLDHLPERLRIERLAVWNDMVAATLADWAATAGTEGTDAVFTADELVVNLVDMGTAALLAPSRLS</sequence>
<dbReference type="SUPFAM" id="SSF46689">
    <property type="entry name" value="Homeodomain-like"/>
    <property type="match status" value="1"/>
</dbReference>
<reference evidence="5" key="1">
    <citation type="journal article" date="2019" name="Int. J. Syst. Evol. Microbiol.">
        <title>The Global Catalogue of Microorganisms (GCM) 10K type strain sequencing project: providing services to taxonomists for standard genome sequencing and annotation.</title>
        <authorList>
            <consortium name="The Broad Institute Genomics Platform"/>
            <consortium name="The Broad Institute Genome Sequencing Center for Infectious Disease"/>
            <person name="Wu L."/>
            <person name="Ma J."/>
        </authorList>
    </citation>
    <scope>NUCLEOTIDE SEQUENCE [LARGE SCALE GENOMIC DNA]</scope>
    <source>
        <strain evidence="5">JCM 17986</strain>
    </source>
</reference>
<dbReference type="PANTHER" id="PTHR30055">
    <property type="entry name" value="HTH-TYPE TRANSCRIPTIONAL REGULATOR RUTR"/>
    <property type="match status" value="1"/>
</dbReference>
<evidence type="ECO:0000256" key="2">
    <source>
        <dbReference type="PROSITE-ProRule" id="PRU00335"/>
    </source>
</evidence>
<evidence type="ECO:0000313" key="4">
    <source>
        <dbReference type="EMBL" id="GAA4968519.1"/>
    </source>
</evidence>
<dbReference type="Gene3D" id="1.10.357.10">
    <property type="entry name" value="Tetracycline Repressor, domain 2"/>
    <property type="match status" value="1"/>
</dbReference>
<evidence type="ECO:0000313" key="5">
    <source>
        <dbReference type="Proteomes" id="UP001500466"/>
    </source>
</evidence>
<name>A0ABP9HDW2_9ACTN</name>
<evidence type="ECO:0000256" key="1">
    <source>
        <dbReference type="ARBA" id="ARBA00023125"/>
    </source>
</evidence>
<accession>A0ABP9HDW2</accession>
<dbReference type="PROSITE" id="PS50977">
    <property type="entry name" value="HTH_TETR_2"/>
    <property type="match status" value="1"/>
</dbReference>
<comment type="caution">
    <text evidence="4">The sequence shown here is derived from an EMBL/GenBank/DDBJ whole genome shotgun (WGS) entry which is preliminary data.</text>
</comment>
<dbReference type="RefSeq" id="WP_345676639.1">
    <property type="nucleotide sequence ID" value="NZ_BAABHS010000012.1"/>
</dbReference>
<dbReference type="EMBL" id="BAABHS010000012">
    <property type="protein sequence ID" value="GAA4968519.1"/>
    <property type="molecule type" value="Genomic_DNA"/>
</dbReference>
<dbReference type="Pfam" id="PF00440">
    <property type="entry name" value="TetR_N"/>
    <property type="match status" value="1"/>
</dbReference>
<dbReference type="InterPro" id="IPR050109">
    <property type="entry name" value="HTH-type_TetR-like_transc_reg"/>
</dbReference>
<keyword evidence="1 2" id="KW-0238">DNA-binding</keyword>
<organism evidence="4 5">
    <name type="scientific">Yinghuangia aomiensis</name>
    <dbReference type="NCBI Taxonomy" id="676205"/>
    <lineage>
        <taxon>Bacteria</taxon>
        <taxon>Bacillati</taxon>
        <taxon>Actinomycetota</taxon>
        <taxon>Actinomycetes</taxon>
        <taxon>Kitasatosporales</taxon>
        <taxon>Streptomycetaceae</taxon>
        <taxon>Yinghuangia</taxon>
    </lineage>
</organism>
<dbReference type="PANTHER" id="PTHR30055:SF235">
    <property type="entry name" value="TRANSCRIPTIONAL REGULATORY PROTEIN"/>
    <property type="match status" value="1"/>
</dbReference>
<keyword evidence="5" id="KW-1185">Reference proteome</keyword>
<dbReference type="InterPro" id="IPR001647">
    <property type="entry name" value="HTH_TetR"/>
</dbReference>
<proteinExistence type="predicted"/>
<protein>
    <recommendedName>
        <fullName evidence="3">HTH tetR-type domain-containing protein</fullName>
    </recommendedName>
</protein>
<evidence type="ECO:0000259" key="3">
    <source>
        <dbReference type="PROSITE" id="PS50977"/>
    </source>
</evidence>
<feature type="domain" description="HTH tetR-type" evidence="3">
    <location>
        <begin position="6"/>
        <end position="67"/>
    </location>
</feature>
<feature type="DNA-binding region" description="H-T-H motif" evidence="2">
    <location>
        <begin position="30"/>
        <end position="49"/>
    </location>
</feature>
<dbReference type="Proteomes" id="UP001500466">
    <property type="component" value="Unassembled WGS sequence"/>
</dbReference>